<dbReference type="AlphaFoldDB" id="A0A381XQL6"/>
<sequence>MSFPDPNSLVCSKILEKTELTLIKLSNSLKIANLSRNFLKEIVIPLAVYFNSLERKKDPYFIGFTGGQGSGKTTLSEFVQLVLQLGFDKKTIGFSLDDIYKTPEEREEDAKNIHPLCRVRGVPGTHDIQLGLDTLDSLCSAVSSTLTSIPAFSKPLDRHMPKDTWRKYKGRPDFIFFDGWCVGSKAISTENWKRPMNKLEEEEDPEGIWSKWSNKELDGNYQVLFNRFDILLMIKVPNMEHVYESRWIQEKTLAKTLTDPELKKKIMTKEEVWRFVMHYERLTRYILEEMPSFADIVLKRDQHFNFSFIKTSK</sequence>
<gene>
    <name evidence="1" type="ORF">METZ01_LOCUS119377</name>
</gene>
<dbReference type="InterPro" id="IPR027417">
    <property type="entry name" value="P-loop_NTPase"/>
</dbReference>
<evidence type="ECO:0008006" key="2">
    <source>
        <dbReference type="Google" id="ProtNLM"/>
    </source>
</evidence>
<dbReference type="Gene3D" id="3.40.50.300">
    <property type="entry name" value="P-loop containing nucleotide triphosphate hydrolases"/>
    <property type="match status" value="1"/>
</dbReference>
<dbReference type="SUPFAM" id="SSF52540">
    <property type="entry name" value="P-loop containing nucleoside triphosphate hydrolases"/>
    <property type="match status" value="1"/>
</dbReference>
<dbReference type="EMBL" id="UINC01015876">
    <property type="protein sequence ID" value="SVA66523.1"/>
    <property type="molecule type" value="Genomic_DNA"/>
</dbReference>
<organism evidence="1">
    <name type="scientific">marine metagenome</name>
    <dbReference type="NCBI Taxonomy" id="408172"/>
    <lineage>
        <taxon>unclassified sequences</taxon>
        <taxon>metagenomes</taxon>
        <taxon>ecological metagenomes</taxon>
    </lineage>
</organism>
<protein>
    <recommendedName>
        <fullName evidence="2">Phosphoribulokinase/uridine kinase domain-containing protein</fullName>
    </recommendedName>
</protein>
<name>A0A381XQL6_9ZZZZ</name>
<proteinExistence type="predicted"/>
<accession>A0A381XQL6</accession>
<evidence type="ECO:0000313" key="1">
    <source>
        <dbReference type="EMBL" id="SVA66523.1"/>
    </source>
</evidence>
<reference evidence="1" key="1">
    <citation type="submission" date="2018-05" db="EMBL/GenBank/DDBJ databases">
        <authorList>
            <person name="Lanie J.A."/>
            <person name="Ng W.-L."/>
            <person name="Kazmierczak K.M."/>
            <person name="Andrzejewski T.M."/>
            <person name="Davidsen T.M."/>
            <person name="Wayne K.J."/>
            <person name="Tettelin H."/>
            <person name="Glass J.I."/>
            <person name="Rusch D."/>
            <person name="Podicherti R."/>
            <person name="Tsui H.-C.T."/>
            <person name="Winkler M.E."/>
        </authorList>
    </citation>
    <scope>NUCLEOTIDE SEQUENCE</scope>
</reference>